<feature type="chain" id="PRO_5005849692" description="DUF4440 domain-containing protein" evidence="1">
    <location>
        <begin position="32"/>
        <end position="160"/>
    </location>
</feature>
<sequence length="160" mass="16698">MTKIFFKGGALGRAAALIMLALALSPASSYASPADDVSNAATDLYARMSAHDLAGVQRYVPATGFTEIEAGASAARRLDMQAFAALFQAPLDINLRATSLDVQVLGDTAIVIGQRVGSVTPKGKTAVASTVLFSSVWSLDAGHWQLRHMHLSAPAESPAQ</sequence>
<dbReference type="InterPro" id="IPR027843">
    <property type="entry name" value="DUF4440"/>
</dbReference>
<feature type="signal peptide" evidence="1">
    <location>
        <begin position="1"/>
        <end position="31"/>
    </location>
</feature>
<dbReference type="Proteomes" id="UP000037939">
    <property type="component" value="Unassembled WGS sequence"/>
</dbReference>
<dbReference type="AlphaFoldDB" id="A0A0N0GN72"/>
<dbReference type="Gene3D" id="3.10.450.50">
    <property type="match status" value="1"/>
</dbReference>
<evidence type="ECO:0000256" key="1">
    <source>
        <dbReference type="SAM" id="SignalP"/>
    </source>
</evidence>
<comment type="caution">
    <text evidence="3">The sequence shown here is derived from an EMBL/GenBank/DDBJ whole genome shotgun (WGS) entry which is preliminary data.</text>
</comment>
<evidence type="ECO:0000313" key="4">
    <source>
        <dbReference type="Proteomes" id="UP000037939"/>
    </source>
</evidence>
<accession>A0A0N0GN72</accession>
<evidence type="ECO:0000259" key="2">
    <source>
        <dbReference type="Pfam" id="PF14534"/>
    </source>
</evidence>
<feature type="domain" description="DUF4440" evidence="2">
    <location>
        <begin position="48"/>
        <end position="146"/>
    </location>
</feature>
<gene>
    <name evidence="3" type="ORF">WG78_11775</name>
</gene>
<dbReference type="RefSeq" id="WP_053938013.1">
    <property type="nucleotide sequence ID" value="NZ_LAQT01000009.1"/>
</dbReference>
<dbReference type="InterPro" id="IPR032710">
    <property type="entry name" value="NTF2-like_dom_sf"/>
</dbReference>
<organism evidence="3 4">
    <name type="scientific">Amantichitinum ursilacus</name>
    <dbReference type="NCBI Taxonomy" id="857265"/>
    <lineage>
        <taxon>Bacteria</taxon>
        <taxon>Pseudomonadati</taxon>
        <taxon>Pseudomonadota</taxon>
        <taxon>Betaproteobacteria</taxon>
        <taxon>Neisseriales</taxon>
        <taxon>Chitinibacteraceae</taxon>
        <taxon>Amantichitinum</taxon>
    </lineage>
</organism>
<proteinExistence type="predicted"/>
<keyword evidence="1" id="KW-0732">Signal</keyword>
<evidence type="ECO:0000313" key="3">
    <source>
        <dbReference type="EMBL" id="KPC52522.1"/>
    </source>
</evidence>
<keyword evidence="4" id="KW-1185">Reference proteome</keyword>
<dbReference type="STRING" id="857265.WG78_11775"/>
<reference evidence="3 4" key="1">
    <citation type="submission" date="2015-07" db="EMBL/GenBank/DDBJ databases">
        <title>Draft genome sequence of the Amantichitinum ursilacus IGB-41, a new chitin-degrading bacterium.</title>
        <authorList>
            <person name="Kirstahler P."/>
            <person name="Guenther M."/>
            <person name="Grumaz C."/>
            <person name="Rupp S."/>
            <person name="Zibek S."/>
            <person name="Sohn K."/>
        </authorList>
    </citation>
    <scope>NUCLEOTIDE SEQUENCE [LARGE SCALE GENOMIC DNA]</scope>
    <source>
        <strain evidence="3 4">IGB-41</strain>
    </source>
</reference>
<dbReference type="EMBL" id="LAQT01000009">
    <property type="protein sequence ID" value="KPC52522.1"/>
    <property type="molecule type" value="Genomic_DNA"/>
</dbReference>
<dbReference type="Pfam" id="PF14534">
    <property type="entry name" value="DUF4440"/>
    <property type="match status" value="1"/>
</dbReference>
<name>A0A0N0GN72_9NEIS</name>
<dbReference type="OrthoDB" id="9154069at2"/>
<protein>
    <recommendedName>
        <fullName evidence="2">DUF4440 domain-containing protein</fullName>
    </recommendedName>
</protein>
<dbReference type="SUPFAM" id="SSF54427">
    <property type="entry name" value="NTF2-like"/>
    <property type="match status" value="1"/>
</dbReference>